<keyword evidence="3" id="KW-1185">Reference proteome</keyword>
<reference evidence="2 3" key="1">
    <citation type="submission" date="2019-02" db="EMBL/GenBank/DDBJ databases">
        <title>Deep-cultivation of Planctomycetes and their phenomic and genomic characterization uncovers novel biology.</title>
        <authorList>
            <person name="Wiegand S."/>
            <person name="Jogler M."/>
            <person name="Boedeker C."/>
            <person name="Pinto D."/>
            <person name="Vollmers J."/>
            <person name="Rivas-Marin E."/>
            <person name="Kohn T."/>
            <person name="Peeters S.H."/>
            <person name="Heuer A."/>
            <person name="Rast P."/>
            <person name="Oberbeckmann S."/>
            <person name="Bunk B."/>
            <person name="Jeske O."/>
            <person name="Meyerdierks A."/>
            <person name="Storesund J.E."/>
            <person name="Kallscheuer N."/>
            <person name="Luecker S."/>
            <person name="Lage O.M."/>
            <person name="Pohl T."/>
            <person name="Merkel B.J."/>
            <person name="Hornburger P."/>
            <person name="Mueller R.-W."/>
            <person name="Bruemmer F."/>
            <person name="Labrenz M."/>
            <person name="Spormann A.M."/>
            <person name="Op Den Camp H."/>
            <person name="Overmann J."/>
            <person name="Amann R."/>
            <person name="Jetten M.S.M."/>
            <person name="Mascher T."/>
            <person name="Medema M.H."/>
            <person name="Devos D.P."/>
            <person name="Kaster A.-K."/>
            <person name="Ovreas L."/>
            <person name="Rohde M."/>
            <person name="Galperin M.Y."/>
            <person name="Jogler C."/>
        </authorList>
    </citation>
    <scope>NUCLEOTIDE SEQUENCE [LARGE SCALE GENOMIC DNA]</scope>
    <source>
        <strain evidence="2 3">Pla100</strain>
    </source>
</reference>
<evidence type="ECO:0000313" key="3">
    <source>
        <dbReference type="Proteomes" id="UP000316213"/>
    </source>
</evidence>
<dbReference type="AlphaFoldDB" id="A0A5C6A2I1"/>
<evidence type="ECO:0000313" key="2">
    <source>
        <dbReference type="EMBL" id="TWT93550.1"/>
    </source>
</evidence>
<feature type="region of interest" description="Disordered" evidence="1">
    <location>
        <begin position="25"/>
        <end position="65"/>
    </location>
</feature>
<dbReference type="Proteomes" id="UP000316213">
    <property type="component" value="Unassembled WGS sequence"/>
</dbReference>
<comment type="caution">
    <text evidence="2">The sequence shown here is derived from an EMBL/GenBank/DDBJ whole genome shotgun (WGS) entry which is preliminary data.</text>
</comment>
<feature type="compositionally biased region" description="Acidic residues" evidence="1">
    <location>
        <begin position="52"/>
        <end position="65"/>
    </location>
</feature>
<organism evidence="2 3">
    <name type="scientific">Neorhodopirellula pilleata</name>
    <dbReference type="NCBI Taxonomy" id="2714738"/>
    <lineage>
        <taxon>Bacteria</taxon>
        <taxon>Pseudomonadati</taxon>
        <taxon>Planctomycetota</taxon>
        <taxon>Planctomycetia</taxon>
        <taxon>Pirellulales</taxon>
        <taxon>Pirellulaceae</taxon>
        <taxon>Neorhodopirellula</taxon>
    </lineage>
</organism>
<sequence>MVHLFVNSVGTLMNQQNLMPQTLMPRRRHSVNATNDRSSGERTSELVMPEITDFEGVGEIDESSR</sequence>
<gene>
    <name evidence="2" type="ORF">Pla100_40680</name>
</gene>
<name>A0A5C6A2I1_9BACT</name>
<dbReference type="EMBL" id="SJPM01000009">
    <property type="protein sequence ID" value="TWT93550.1"/>
    <property type="molecule type" value="Genomic_DNA"/>
</dbReference>
<evidence type="ECO:0000256" key="1">
    <source>
        <dbReference type="SAM" id="MobiDB-lite"/>
    </source>
</evidence>
<proteinExistence type="predicted"/>
<accession>A0A5C6A2I1</accession>
<protein>
    <submittedName>
        <fullName evidence="2">Uncharacterized protein</fullName>
    </submittedName>
</protein>